<comment type="caution">
    <text evidence="2">The sequence shown here is derived from an EMBL/GenBank/DDBJ whole genome shotgun (WGS) entry which is preliminary data.</text>
</comment>
<keyword evidence="1" id="KW-1133">Transmembrane helix</keyword>
<dbReference type="PANTHER" id="PTHR28112:SF1">
    <property type="entry name" value="SRP-INDEPENDENT TARGETING PROTEIN 3"/>
    <property type="match status" value="1"/>
</dbReference>
<dbReference type="Pfam" id="PF10032">
    <property type="entry name" value="Pho88"/>
    <property type="match status" value="1"/>
</dbReference>
<dbReference type="PANTHER" id="PTHR28112">
    <property type="entry name" value="SRP-INDEPENDENT TARGETING PROTEIN 3"/>
    <property type="match status" value="1"/>
</dbReference>
<proteinExistence type="predicted"/>
<reference evidence="2" key="2">
    <citation type="submission" date="2022-01" db="EMBL/GenBank/DDBJ databases">
        <authorList>
            <person name="Hirooka S."/>
            <person name="Miyagishima S.Y."/>
        </authorList>
    </citation>
    <scope>NUCLEOTIDE SEQUENCE</scope>
    <source>
        <strain evidence="2">NBRC 102759</strain>
    </source>
</reference>
<name>A0A9C7UQ67_9RHOD</name>
<sequence length="155" mass="17958">MRLSKLIFTAAVLAVTNFTNKDDWRLIVLEQMLFTLYMGCSLGLNYVIQRIVEKNHDLSVVQNSTQDSAEIVSMSVEEHDLSVLFRRRILTVANGILLSLLLFKFQLHAPVILLSSLGLFEVFEDPLFQIYILGRPSEGSLRRPFRKKRLFFLFY</sequence>
<evidence type="ECO:0000313" key="2">
    <source>
        <dbReference type="EMBL" id="GJQ11336.1"/>
    </source>
</evidence>
<dbReference type="GO" id="GO:0045047">
    <property type="term" value="P:protein targeting to ER"/>
    <property type="evidence" value="ECO:0007669"/>
    <property type="project" value="InterPro"/>
</dbReference>
<evidence type="ECO:0000313" key="3">
    <source>
        <dbReference type="Proteomes" id="UP001061958"/>
    </source>
</evidence>
<reference evidence="2" key="1">
    <citation type="journal article" date="2022" name="Proc. Natl. Acad. Sci. U.S.A.">
        <title>Life cycle and functional genomics of the unicellular red alga Galdieria for elucidating algal and plant evolution and industrial use.</title>
        <authorList>
            <person name="Hirooka S."/>
            <person name="Itabashi T."/>
            <person name="Ichinose T.M."/>
            <person name="Onuma R."/>
            <person name="Fujiwara T."/>
            <person name="Yamashita S."/>
            <person name="Jong L.W."/>
            <person name="Tomita R."/>
            <person name="Iwane A.H."/>
            <person name="Miyagishima S.Y."/>
        </authorList>
    </citation>
    <scope>NUCLEOTIDE SEQUENCE</scope>
    <source>
        <strain evidence="2">NBRC 102759</strain>
    </source>
</reference>
<feature type="transmembrane region" description="Helical" evidence="1">
    <location>
        <begin position="31"/>
        <end position="48"/>
    </location>
</feature>
<dbReference type="AlphaFoldDB" id="A0A9C7UQ67"/>
<gene>
    <name evidence="2" type="ORF">GpartN1_g3127.t1</name>
</gene>
<dbReference type="Proteomes" id="UP001061958">
    <property type="component" value="Unassembled WGS sequence"/>
</dbReference>
<dbReference type="OrthoDB" id="5611at2759"/>
<dbReference type="InterPro" id="IPR012098">
    <property type="entry name" value="SND3_fun"/>
</dbReference>
<dbReference type="GO" id="GO:0005739">
    <property type="term" value="C:mitochondrion"/>
    <property type="evidence" value="ECO:0007669"/>
    <property type="project" value="TreeGrafter"/>
</dbReference>
<dbReference type="GO" id="GO:0005783">
    <property type="term" value="C:endoplasmic reticulum"/>
    <property type="evidence" value="ECO:0007669"/>
    <property type="project" value="InterPro"/>
</dbReference>
<accession>A0A9C7UQ67</accession>
<evidence type="ECO:0000256" key="1">
    <source>
        <dbReference type="SAM" id="Phobius"/>
    </source>
</evidence>
<protein>
    <submittedName>
        <fullName evidence="2">Uncharacterized protein</fullName>
    </submittedName>
</protein>
<keyword evidence="3" id="KW-1185">Reference proteome</keyword>
<organism evidence="2 3">
    <name type="scientific">Galdieria partita</name>
    <dbReference type="NCBI Taxonomy" id="83374"/>
    <lineage>
        <taxon>Eukaryota</taxon>
        <taxon>Rhodophyta</taxon>
        <taxon>Bangiophyceae</taxon>
        <taxon>Galdieriales</taxon>
        <taxon>Galdieriaceae</taxon>
        <taxon>Galdieria</taxon>
    </lineage>
</organism>
<keyword evidence="1" id="KW-0472">Membrane</keyword>
<keyword evidence="1" id="KW-0812">Transmembrane</keyword>
<dbReference type="EMBL" id="BQMJ01000023">
    <property type="protein sequence ID" value="GJQ11336.1"/>
    <property type="molecule type" value="Genomic_DNA"/>
</dbReference>